<dbReference type="InterPro" id="IPR003156">
    <property type="entry name" value="DHHA1_dom"/>
</dbReference>
<dbReference type="GO" id="GO:0006281">
    <property type="term" value="P:DNA repair"/>
    <property type="evidence" value="ECO:0007669"/>
    <property type="project" value="InterPro"/>
</dbReference>
<dbReference type="InterPro" id="IPR041122">
    <property type="entry name" value="RecJ_OB"/>
</dbReference>
<dbReference type="InterPro" id="IPR001667">
    <property type="entry name" value="DDH_dom"/>
</dbReference>
<comment type="caution">
    <text evidence="9">The sequence shown here is derived from an EMBL/GenBank/DDBJ whole genome shotgun (WGS) entry which is preliminary data.</text>
</comment>
<evidence type="ECO:0000256" key="1">
    <source>
        <dbReference type="ARBA" id="ARBA00005915"/>
    </source>
</evidence>
<dbReference type="EMBL" id="LPWE01000012">
    <property type="protein sequence ID" value="ODR94726.1"/>
    <property type="molecule type" value="Genomic_DNA"/>
</dbReference>
<dbReference type="SUPFAM" id="SSF64182">
    <property type="entry name" value="DHH phosphoesterases"/>
    <property type="match status" value="1"/>
</dbReference>
<proteinExistence type="inferred from homology"/>
<organism evidence="9 10">
    <name type="scientific">Methyloceanibacter stevinii</name>
    <dbReference type="NCBI Taxonomy" id="1774970"/>
    <lineage>
        <taxon>Bacteria</taxon>
        <taxon>Pseudomonadati</taxon>
        <taxon>Pseudomonadota</taxon>
        <taxon>Alphaproteobacteria</taxon>
        <taxon>Hyphomicrobiales</taxon>
        <taxon>Hyphomicrobiaceae</taxon>
        <taxon>Methyloceanibacter</taxon>
    </lineage>
</organism>
<protein>
    <recommendedName>
        <fullName evidence="2">Single-stranded-DNA-specific exonuclease RecJ</fullName>
    </recommendedName>
</protein>
<keyword evidence="4" id="KW-0378">Hydrolase</keyword>
<dbReference type="Pfam" id="PF01368">
    <property type="entry name" value="DHH"/>
    <property type="match status" value="1"/>
</dbReference>
<feature type="domain" description="DHHA1" evidence="7">
    <location>
        <begin position="369"/>
        <end position="462"/>
    </location>
</feature>
<dbReference type="PANTHER" id="PTHR30255:SF2">
    <property type="entry name" value="SINGLE-STRANDED-DNA-SPECIFIC EXONUCLEASE RECJ"/>
    <property type="match status" value="1"/>
</dbReference>
<dbReference type="InterPro" id="IPR004610">
    <property type="entry name" value="RecJ"/>
</dbReference>
<evidence type="ECO:0000313" key="10">
    <source>
        <dbReference type="Proteomes" id="UP000094172"/>
    </source>
</evidence>
<name>A0A1E3VP60_9HYPH</name>
<evidence type="ECO:0000256" key="4">
    <source>
        <dbReference type="ARBA" id="ARBA00022801"/>
    </source>
</evidence>
<dbReference type="InterPro" id="IPR038763">
    <property type="entry name" value="DHH_sf"/>
</dbReference>
<evidence type="ECO:0000256" key="5">
    <source>
        <dbReference type="ARBA" id="ARBA00022839"/>
    </source>
</evidence>
<keyword evidence="3" id="KW-0540">Nuclease</keyword>
<dbReference type="AlphaFoldDB" id="A0A1E3VP60"/>
<keyword evidence="5 9" id="KW-0269">Exonuclease</keyword>
<keyword evidence="10" id="KW-1185">Reference proteome</keyword>
<evidence type="ECO:0000259" key="8">
    <source>
        <dbReference type="Pfam" id="PF17768"/>
    </source>
</evidence>
<feature type="domain" description="RecJ OB" evidence="8">
    <location>
        <begin position="476"/>
        <end position="585"/>
    </location>
</feature>
<dbReference type="NCBIfam" id="TIGR00644">
    <property type="entry name" value="recJ"/>
    <property type="match status" value="1"/>
</dbReference>
<evidence type="ECO:0000313" key="9">
    <source>
        <dbReference type="EMBL" id="ODR94726.1"/>
    </source>
</evidence>
<reference evidence="9 10" key="1">
    <citation type="journal article" date="2016" name="Environ. Microbiol.">
        <title>New Methyloceanibacter diversity from North Sea sediments includes methanotroph containing solely the soluble methane monooxygenase.</title>
        <authorList>
            <person name="Vekeman B."/>
            <person name="Kerckhof F.M."/>
            <person name="Cremers G."/>
            <person name="de Vos P."/>
            <person name="Vandamme P."/>
            <person name="Boon N."/>
            <person name="Op den Camp H.J."/>
            <person name="Heylen K."/>
        </authorList>
    </citation>
    <scope>NUCLEOTIDE SEQUENCE [LARGE SCALE GENOMIC DNA]</scope>
    <source>
        <strain evidence="9 10">R-67176</strain>
    </source>
</reference>
<dbReference type="PANTHER" id="PTHR30255">
    <property type="entry name" value="SINGLE-STRANDED-DNA-SPECIFIC EXONUCLEASE RECJ"/>
    <property type="match status" value="1"/>
</dbReference>
<evidence type="ECO:0000259" key="7">
    <source>
        <dbReference type="Pfam" id="PF02272"/>
    </source>
</evidence>
<dbReference type="GO" id="GO:0008409">
    <property type="term" value="F:5'-3' exonuclease activity"/>
    <property type="evidence" value="ECO:0007669"/>
    <property type="project" value="InterPro"/>
</dbReference>
<dbReference type="Proteomes" id="UP000094172">
    <property type="component" value="Unassembled WGS sequence"/>
</dbReference>
<dbReference type="Pfam" id="PF02272">
    <property type="entry name" value="DHHA1"/>
    <property type="match status" value="1"/>
</dbReference>
<dbReference type="Pfam" id="PF17768">
    <property type="entry name" value="RecJ_OB"/>
    <property type="match status" value="1"/>
</dbReference>
<evidence type="ECO:0000256" key="2">
    <source>
        <dbReference type="ARBA" id="ARBA00019841"/>
    </source>
</evidence>
<comment type="similarity">
    <text evidence="1">Belongs to the RecJ family.</text>
</comment>
<evidence type="ECO:0000256" key="3">
    <source>
        <dbReference type="ARBA" id="ARBA00022722"/>
    </source>
</evidence>
<feature type="domain" description="DDH" evidence="6">
    <location>
        <begin position="90"/>
        <end position="222"/>
    </location>
</feature>
<dbReference type="STRING" id="1774970.AUC70_06375"/>
<dbReference type="GO" id="GO:0006310">
    <property type="term" value="P:DNA recombination"/>
    <property type="evidence" value="ECO:0007669"/>
    <property type="project" value="InterPro"/>
</dbReference>
<dbReference type="Gene3D" id="3.10.310.30">
    <property type="match status" value="1"/>
</dbReference>
<sequence length="594" mass="62810">MLGVERSARSQRWVERLEPARAHTATAIAQAHGLPDLLGRVLAARGADVQTTERFLDPSLKTLMPDPASLQDMTKAAERMADAITRGETIGIFGDYDVDGASCVALIERFLRAHGQSCLTYIPDRLTEGYGPSPEALRGLVEEGARLILTVDCGTAGDAAIVAANEAGAEVIVLDHHQAGEALPDAFAVVNPNRQDDLSGQGHLAAAGVVFLFLVATMGALRRLGAYDTRPAPDLLGLLDLVALATVCDVVPFKDANRAFIAKGLQVLRLRHNTGLRALADEARLTEAPSTYSLGFVLGPRINAGGRVGASGLGARLLATEDESEAGTIAARLESLNAQRKAIEQGMLEGAVSMAQQALDEGPDAPLLFLGDADWHKGLVGLVAGRLTERFMRPSFVMTLDGNGIATGSARSIPSVDLGAVVRDAVEEGLFLKGGGHAMAAGFTLDWAKREKATAFLAARLSESVAQSSATRTLGLDGALSASAVTPELIDLLERAGPYGPGHPRPRFVFPAHRMTWLRGLNGGHVRCTLQAADGGRIDAVAFRVEGSPLGDILMGAEGQQLHVAGHLRRSVWQGRERIELMIEDAAEKQDSAR</sequence>
<dbReference type="InterPro" id="IPR051673">
    <property type="entry name" value="SSDNA_exonuclease_RecJ"/>
</dbReference>
<dbReference type="GO" id="GO:0003676">
    <property type="term" value="F:nucleic acid binding"/>
    <property type="evidence" value="ECO:0007669"/>
    <property type="project" value="InterPro"/>
</dbReference>
<gene>
    <name evidence="9" type="ORF">AUC70_06375</name>
</gene>
<dbReference type="Gene3D" id="3.90.1640.30">
    <property type="match status" value="1"/>
</dbReference>
<accession>A0A1E3VP60</accession>
<evidence type="ECO:0000259" key="6">
    <source>
        <dbReference type="Pfam" id="PF01368"/>
    </source>
</evidence>